<evidence type="ECO:0000313" key="1">
    <source>
        <dbReference type="EMBL" id="KAJ9124617.1"/>
    </source>
</evidence>
<protein>
    <submittedName>
        <fullName evidence="1">Uncharacterized protein</fullName>
    </submittedName>
</protein>
<dbReference type="EMBL" id="JASBWV010000009">
    <property type="protein sequence ID" value="KAJ9124617.1"/>
    <property type="molecule type" value="Genomic_DNA"/>
</dbReference>
<sequence>MVMGVRGIFSRGSRQASASASAVANVPDTYPIADFSALELGRLLETLTGLVTLTPAYLRIIMEQKGNNYTPVESITLDAVTSASPGAEEHATSNADTEKRVTEMSIPQCVEEIRNLASEIKWDFEGLIERQNGTSHPTSGYSVAEGKPASTLRTKRVHPRLKRLWHLTSRVLDHETELQRVGLSWRTAVLQCHVWYTAFELCAWQQVTHS</sequence>
<dbReference type="Proteomes" id="UP001234202">
    <property type="component" value="Unassembled WGS sequence"/>
</dbReference>
<reference evidence="1" key="1">
    <citation type="submission" date="2023-04" db="EMBL/GenBank/DDBJ databases">
        <title>Draft Genome sequencing of Naganishia species isolated from polar environments using Oxford Nanopore Technology.</title>
        <authorList>
            <person name="Leo P."/>
            <person name="Venkateswaran K."/>
        </authorList>
    </citation>
    <scope>NUCLEOTIDE SEQUENCE</scope>
    <source>
        <strain evidence="1">DBVPG 5303</strain>
    </source>
</reference>
<name>A0ACC2XMY2_9TREE</name>
<proteinExistence type="predicted"/>
<evidence type="ECO:0000313" key="2">
    <source>
        <dbReference type="Proteomes" id="UP001234202"/>
    </source>
</evidence>
<keyword evidence="2" id="KW-1185">Reference proteome</keyword>
<comment type="caution">
    <text evidence="1">The sequence shown here is derived from an EMBL/GenBank/DDBJ whole genome shotgun (WGS) entry which is preliminary data.</text>
</comment>
<organism evidence="1 2">
    <name type="scientific">Naganishia onofrii</name>
    <dbReference type="NCBI Taxonomy" id="1851511"/>
    <lineage>
        <taxon>Eukaryota</taxon>
        <taxon>Fungi</taxon>
        <taxon>Dikarya</taxon>
        <taxon>Basidiomycota</taxon>
        <taxon>Agaricomycotina</taxon>
        <taxon>Tremellomycetes</taxon>
        <taxon>Filobasidiales</taxon>
        <taxon>Filobasidiaceae</taxon>
        <taxon>Naganishia</taxon>
    </lineage>
</organism>
<gene>
    <name evidence="1" type="ORF">QFC24_002984</name>
</gene>
<accession>A0ACC2XMY2</accession>